<dbReference type="GO" id="GO:0004222">
    <property type="term" value="F:metalloendopeptidase activity"/>
    <property type="evidence" value="ECO:0007669"/>
    <property type="project" value="TreeGrafter"/>
</dbReference>
<dbReference type="Proteomes" id="UP000317496">
    <property type="component" value="Chromosome"/>
</dbReference>
<reference evidence="3 4" key="1">
    <citation type="submission" date="2019-07" db="EMBL/GenBank/DDBJ databases">
        <title>Genome sequencing for Ferrovibrio sp. K5.</title>
        <authorList>
            <person name="Park S.-J."/>
        </authorList>
    </citation>
    <scope>NUCLEOTIDE SEQUENCE [LARGE SCALE GENOMIC DNA]</scope>
    <source>
        <strain evidence="3 4">K5</strain>
    </source>
</reference>
<dbReference type="FunFam" id="2.70.70.10:FF:000019">
    <property type="entry name" value="M23 family peptidase"/>
    <property type="match status" value="1"/>
</dbReference>
<dbReference type="SUPFAM" id="SSF51261">
    <property type="entry name" value="Duplicated hybrid motif"/>
    <property type="match status" value="1"/>
</dbReference>
<evidence type="ECO:0000259" key="2">
    <source>
        <dbReference type="Pfam" id="PF01551"/>
    </source>
</evidence>
<keyword evidence="1" id="KW-0732">Signal</keyword>
<dbReference type="PANTHER" id="PTHR21666:SF285">
    <property type="entry name" value="M23 FAMILY METALLOPEPTIDASE"/>
    <property type="match status" value="1"/>
</dbReference>
<dbReference type="KEGG" id="fer:FNB15_00240"/>
<dbReference type="Pfam" id="PF01551">
    <property type="entry name" value="Peptidase_M23"/>
    <property type="match status" value="1"/>
</dbReference>
<dbReference type="Gene3D" id="2.70.70.10">
    <property type="entry name" value="Glucose Permease (Domain IIA)"/>
    <property type="match status" value="1"/>
</dbReference>
<organism evidence="3 4">
    <name type="scientific">Ferrovibrio terrae</name>
    <dbReference type="NCBI Taxonomy" id="2594003"/>
    <lineage>
        <taxon>Bacteria</taxon>
        <taxon>Pseudomonadati</taxon>
        <taxon>Pseudomonadota</taxon>
        <taxon>Alphaproteobacteria</taxon>
        <taxon>Rhodospirillales</taxon>
        <taxon>Rhodospirillaceae</taxon>
        <taxon>Ferrovibrio</taxon>
    </lineage>
</organism>
<feature type="signal peptide" evidence="1">
    <location>
        <begin position="1"/>
        <end position="18"/>
    </location>
</feature>
<feature type="chain" id="PRO_5021845443" evidence="1">
    <location>
        <begin position="19"/>
        <end position="275"/>
    </location>
</feature>
<dbReference type="EMBL" id="CP041636">
    <property type="protein sequence ID" value="QDO95807.1"/>
    <property type="molecule type" value="Genomic_DNA"/>
</dbReference>
<dbReference type="PANTHER" id="PTHR21666">
    <property type="entry name" value="PEPTIDASE-RELATED"/>
    <property type="match status" value="1"/>
</dbReference>
<evidence type="ECO:0000313" key="4">
    <source>
        <dbReference type="Proteomes" id="UP000317496"/>
    </source>
</evidence>
<sequence>MRRWLAVLLLMAAGNVTAAEANEAPAGITWQGDFSQGGLVTGAAEPGILIKLNDRIVPVAKNGRFVFGFGRDESATMTLTVTRDGGRSEPVTLRIAPQTYDIQRIDGLPPAQVTPPPAVLERIRRENAAIAAVRQRNTARQDFLQGWIWPAKGPVSGVYGSQRILNGEPRTPHYGLDIAAPTGSPVVAPSAGEVVLAEKDIYFTGGTIIIDHGMGINSAFSHLHALNVKVGQQVKQGELIGTVGATGRATGPHLDWRVNWFDVRLDPQRLLPEKP</sequence>
<dbReference type="AlphaFoldDB" id="A0A516GW98"/>
<dbReference type="RefSeq" id="WP_144066788.1">
    <property type="nucleotide sequence ID" value="NZ_CP041636.1"/>
</dbReference>
<keyword evidence="4" id="KW-1185">Reference proteome</keyword>
<dbReference type="InterPro" id="IPR011055">
    <property type="entry name" value="Dup_hybrid_motif"/>
</dbReference>
<gene>
    <name evidence="3" type="ORF">FNB15_00240</name>
</gene>
<evidence type="ECO:0000313" key="3">
    <source>
        <dbReference type="EMBL" id="QDO95807.1"/>
    </source>
</evidence>
<dbReference type="InterPro" id="IPR050570">
    <property type="entry name" value="Cell_wall_metabolism_enzyme"/>
</dbReference>
<dbReference type="OrthoDB" id="9815245at2"/>
<feature type="domain" description="M23ase beta-sheet core" evidence="2">
    <location>
        <begin position="172"/>
        <end position="267"/>
    </location>
</feature>
<accession>A0A516GW98</accession>
<dbReference type="InterPro" id="IPR016047">
    <property type="entry name" value="M23ase_b-sheet_dom"/>
</dbReference>
<protein>
    <submittedName>
        <fullName evidence="3">M23 family metallopeptidase</fullName>
    </submittedName>
</protein>
<name>A0A516GW98_9PROT</name>
<dbReference type="CDD" id="cd12797">
    <property type="entry name" value="M23_peptidase"/>
    <property type="match status" value="1"/>
</dbReference>
<evidence type="ECO:0000256" key="1">
    <source>
        <dbReference type="SAM" id="SignalP"/>
    </source>
</evidence>
<proteinExistence type="predicted"/>